<comment type="similarity">
    <text evidence="3 11 12">Belongs to the glycosyl hydrolase 11 (cellulase G) family.</text>
</comment>
<dbReference type="InterPro" id="IPR033123">
    <property type="entry name" value="GH11_dom"/>
</dbReference>
<dbReference type="InterPro" id="IPR012291">
    <property type="entry name" value="CBM2_carb-bd_dom_sf"/>
</dbReference>
<dbReference type="PANTHER" id="PTHR46828:SF2">
    <property type="entry name" value="ENDO-1,4-BETA-XYLANASE A-RELATED"/>
    <property type="match status" value="1"/>
</dbReference>
<dbReference type="InterPro" id="IPR001137">
    <property type="entry name" value="Glyco_hydro_11"/>
</dbReference>
<accession>K9JD34</accession>
<evidence type="ECO:0000256" key="6">
    <source>
        <dbReference type="ARBA" id="ARBA00022729"/>
    </source>
</evidence>
<feature type="domain" description="CBM2" evidence="14">
    <location>
        <begin position="249"/>
        <end position="341"/>
    </location>
</feature>
<evidence type="ECO:0000256" key="12">
    <source>
        <dbReference type="RuleBase" id="RU362015"/>
    </source>
</evidence>
<sequence>MNALVRPSGRRLGRLPRSVRSLLVAALAFVAYVGGFAPANAATVITSNSTGNQDGYFYSFWQEASGGQMTLNSGGNYSMTWNAGARNIVAGKGWNPGNSTDSVTYSGSFNCNGNCYLALYGWYQNPLVEWYIVENYGNYNPSTGATRVGSVNSDGSTYELYKATRTNAPSIEGTKTFTQYWAVRQAKRTGGTITKANIFNAWRNAGLQFGSANYEIMATEGYNSSGSSNITVSRGGSGGGGGGGGTTPPPTNPGGCVATLSAGDKWSDRYNLNVSVSGASTWTVTVRVPSPEKVLATWNVSASYPDAQTLVAKSNGSGNNWGMTIQTNGTWTWPTVSCSSG</sequence>
<dbReference type="GO" id="GO:0031176">
    <property type="term" value="F:endo-1,4-beta-xylanase activity"/>
    <property type="evidence" value="ECO:0007669"/>
    <property type="project" value="UniProtKB-UniRule"/>
</dbReference>
<dbReference type="InterPro" id="IPR013319">
    <property type="entry name" value="GH11/12"/>
</dbReference>
<keyword evidence="5 11" id="KW-0858">Xylan degradation</keyword>
<proteinExistence type="inferred from homology"/>
<keyword evidence="7 11" id="KW-0378">Hydrolase</keyword>
<evidence type="ECO:0000313" key="16">
    <source>
        <dbReference type="EMBL" id="ADL16409.1"/>
    </source>
</evidence>
<evidence type="ECO:0000256" key="5">
    <source>
        <dbReference type="ARBA" id="ARBA00022651"/>
    </source>
</evidence>
<evidence type="ECO:0000256" key="3">
    <source>
        <dbReference type="ARBA" id="ARBA00007792"/>
    </source>
</evidence>
<dbReference type="GO" id="GO:0045493">
    <property type="term" value="P:xylan catabolic process"/>
    <property type="evidence" value="ECO:0007669"/>
    <property type="project" value="UniProtKB-UniRule"/>
</dbReference>
<dbReference type="Gene3D" id="2.60.120.180">
    <property type="match status" value="1"/>
</dbReference>
<dbReference type="InterPro" id="IPR001919">
    <property type="entry name" value="CBD2"/>
</dbReference>
<dbReference type="Gene3D" id="2.60.40.290">
    <property type="match status" value="1"/>
</dbReference>
<evidence type="ECO:0000256" key="11">
    <source>
        <dbReference type="PROSITE-ProRule" id="PRU01097"/>
    </source>
</evidence>
<keyword evidence="8 11" id="KW-0119">Carbohydrate metabolism</keyword>
<dbReference type="SMART" id="SM00637">
    <property type="entry name" value="CBD_II"/>
    <property type="match status" value="1"/>
</dbReference>
<dbReference type="PROSITE" id="PS51761">
    <property type="entry name" value="GH11_3"/>
    <property type="match status" value="1"/>
</dbReference>
<keyword evidence="9 11" id="KW-0326">Glycosidase</keyword>
<dbReference type="SUPFAM" id="SSF49384">
    <property type="entry name" value="Carbohydrate-binding domain"/>
    <property type="match status" value="1"/>
</dbReference>
<dbReference type="SUPFAM" id="SSF49899">
    <property type="entry name" value="Concanavalin A-like lectins/glucanases"/>
    <property type="match status" value="1"/>
</dbReference>
<keyword evidence="10 11" id="KW-0624">Polysaccharide degradation</keyword>
<comment type="catalytic activity">
    <reaction evidence="1 11 12">
        <text>Endohydrolysis of (1-&gt;4)-beta-D-xylosidic linkages in xylans.</text>
        <dbReference type="EC" id="3.2.1.8"/>
    </reaction>
</comment>
<dbReference type="UniPathway" id="UPA00114"/>
<feature type="compositionally biased region" description="Polar residues" evidence="13">
    <location>
        <begin position="225"/>
        <end position="234"/>
    </location>
</feature>
<evidence type="ECO:0000256" key="2">
    <source>
        <dbReference type="ARBA" id="ARBA00004851"/>
    </source>
</evidence>
<evidence type="ECO:0000256" key="8">
    <source>
        <dbReference type="ARBA" id="ARBA00023277"/>
    </source>
</evidence>
<gene>
    <name evidence="16" type="primary">xynB119</name>
</gene>
<evidence type="ECO:0000256" key="7">
    <source>
        <dbReference type="ARBA" id="ARBA00022801"/>
    </source>
</evidence>
<dbReference type="Pfam" id="PF00457">
    <property type="entry name" value="Glyco_hydro_11"/>
    <property type="match status" value="1"/>
</dbReference>
<dbReference type="AlphaFoldDB" id="K9JD34"/>
<evidence type="ECO:0000256" key="13">
    <source>
        <dbReference type="SAM" id="MobiDB-lite"/>
    </source>
</evidence>
<dbReference type="GO" id="GO:0030247">
    <property type="term" value="F:polysaccharide binding"/>
    <property type="evidence" value="ECO:0007669"/>
    <property type="project" value="UniProtKB-UniRule"/>
</dbReference>
<evidence type="ECO:0000256" key="9">
    <source>
        <dbReference type="ARBA" id="ARBA00023295"/>
    </source>
</evidence>
<evidence type="ECO:0000259" key="15">
    <source>
        <dbReference type="PROSITE" id="PS51761"/>
    </source>
</evidence>
<dbReference type="FunFam" id="2.60.120.180:FF:000001">
    <property type="entry name" value="Endo-1,4-beta-xylanase"/>
    <property type="match status" value="1"/>
</dbReference>
<evidence type="ECO:0000256" key="10">
    <source>
        <dbReference type="ARBA" id="ARBA00023326"/>
    </source>
</evidence>
<feature type="region of interest" description="Disordered" evidence="13">
    <location>
        <begin position="225"/>
        <end position="254"/>
    </location>
</feature>
<keyword evidence="6" id="KW-0732">Signal</keyword>
<organism evidence="16">
    <name type="scientific">Streptomyces sp. TN119</name>
    <dbReference type="NCBI Taxonomy" id="649394"/>
    <lineage>
        <taxon>Bacteria</taxon>
        <taxon>Bacillati</taxon>
        <taxon>Actinomycetota</taxon>
        <taxon>Actinomycetes</taxon>
        <taxon>Kitasatosporales</taxon>
        <taxon>Streptomycetaceae</taxon>
        <taxon>Streptomyces</taxon>
    </lineage>
</organism>
<dbReference type="EMBL" id="GU984753">
    <property type="protein sequence ID" value="ADL16409.1"/>
    <property type="molecule type" value="Genomic_DNA"/>
</dbReference>
<evidence type="ECO:0000256" key="4">
    <source>
        <dbReference type="ARBA" id="ARBA00012590"/>
    </source>
</evidence>
<protein>
    <recommendedName>
        <fullName evidence="4 11">Endo-1,4-beta-xylanase</fullName>
        <ecNumber evidence="4 11">3.2.1.8</ecNumber>
    </recommendedName>
</protein>
<name>K9JD34_9ACTN</name>
<feature type="domain" description="GH11" evidence="15">
    <location>
        <begin position="44"/>
        <end position="233"/>
    </location>
</feature>
<dbReference type="EC" id="3.2.1.8" evidence="4 11"/>
<dbReference type="PROSITE" id="PS51173">
    <property type="entry name" value="CBM2"/>
    <property type="match status" value="1"/>
</dbReference>
<reference evidence="16" key="1">
    <citation type="submission" date="2010-03" db="EMBL/GenBank/DDBJ databases">
        <title>A symbiotic Streptomyces sp. TN119 xylanase with broad-range pH stability and strong resistance to proteases reveal its application potential in feed industry.</title>
        <authorList>
            <person name="Zhou J.P."/>
            <person name="Huang H.Q."/>
            <person name="Meng K."/>
            <person name="Shi P.J."/>
            <person name="Wang Y.R."/>
            <person name="Luo H.Y."/>
            <person name="Yang P.L."/>
            <person name="Bai Y.G."/>
            <person name="Yao B."/>
        </authorList>
    </citation>
    <scope>NUCLEOTIDE SEQUENCE</scope>
    <source>
        <strain evidence="16">TN119</strain>
    </source>
</reference>
<evidence type="ECO:0000256" key="1">
    <source>
        <dbReference type="ARBA" id="ARBA00000681"/>
    </source>
</evidence>
<dbReference type="InterPro" id="IPR008965">
    <property type="entry name" value="CBM2/CBM3_carb-bd_dom_sf"/>
</dbReference>
<evidence type="ECO:0000259" key="14">
    <source>
        <dbReference type="PROSITE" id="PS51173"/>
    </source>
</evidence>
<dbReference type="PANTHER" id="PTHR46828">
    <property type="entry name" value="ENDO-1,4-BETA-XYLANASE A-RELATED"/>
    <property type="match status" value="1"/>
</dbReference>
<feature type="compositionally biased region" description="Gly residues" evidence="13">
    <location>
        <begin position="235"/>
        <end position="246"/>
    </location>
</feature>
<feature type="active site" description="Nucleophile" evidence="11">
    <location>
        <position position="129"/>
    </location>
</feature>
<dbReference type="InterPro" id="IPR013320">
    <property type="entry name" value="ConA-like_dom_sf"/>
</dbReference>
<dbReference type="PRINTS" id="PR00911">
    <property type="entry name" value="GLHYDRLASE11"/>
</dbReference>
<comment type="pathway">
    <text evidence="2 11 12">Glycan degradation; xylan degradation.</text>
</comment>
<feature type="active site" description="Proton donor" evidence="11">
    <location>
        <position position="220"/>
    </location>
</feature>